<sequence>MMGEININTLTLEQYFRLIDENQEPGMVNEEFGGMIEKDIKDMTIDVGSFHLEKCWTSDYQHYADDAKIDAYYDLPPLFPYFNHIQPYIKHKNESSKVELKKEIRYMSDRESVMSEQYTNDNTNAHDAPNLKPQNEGMRSYDDDDDEWLVTDMEEHKNGGKRGRHTD</sequence>
<gene>
    <name evidence="2" type="ORF">Tci_060030</name>
</gene>
<organism evidence="2">
    <name type="scientific">Tanacetum cinerariifolium</name>
    <name type="common">Dalmatian daisy</name>
    <name type="synonym">Chrysanthemum cinerariifolium</name>
    <dbReference type="NCBI Taxonomy" id="118510"/>
    <lineage>
        <taxon>Eukaryota</taxon>
        <taxon>Viridiplantae</taxon>
        <taxon>Streptophyta</taxon>
        <taxon>Embryophyta</taxon>
        <taxon>Tracheophyta</taxon>
        <taxon>Spermatophyta</taxon>
        <taxon>Magnoliopsida</taxon>
        <taxon>eudicotyledons</taxon>
        <taxon>Gunneridae</taxon>
        <taxon>Pentapetalae</taxon>
        <taxon>asterids</taxon>
        <taxon>campanulids</taxon>
        <taxon>Asterales</taxon>
        <taxon>Asteraceae</taxon>
        <taxon>Asteroideae</taxon>
        <taxon>Anthemideae</taxon>
        <taxon>Anthemidinae</taxon>
        <taxon>Tanacetum</taxon>
    </lineage>
</organism>
<dbReference type="AlphaFoldDB" id="A0A6L2NSK1"/>
<feature type="compositionally biased region" description="Polar residues" evidence="1">
    <location>
        <begin position="114"/>
        <end position="125"/>
    </location>
</feature>
<comment type="caution">
    <text evidence="2">The sequence shown here is derived from an EMBL/GenBank/DDBJ whole genome shotgun (WGS) entry which is preliminary data.</text>
</comment>
<proteinExistence type="predicted"/>
<name>A0A6L2NSK1_TANCI</name>
<protein>
    <submittedName>
        <fullName evidence="2">Uncharacterized protein</fullName>
    </submittedName>
</protein>
<accession>A0A6L2NSK1</accession>
<reference evidence="2" key="1">
    <citation type="journal article" date="2019" name="Sci. Rep.">
        <title>Draft genome of Tanacetum cinerariifolium, the natural source of mosquito coil.</title>
        <authorList>
            <person name="Yamashiro T."/>
            <person name="Shiraishi A."/>
            <person name="Satake H."/>
            <person name="Nakayama K."/>
        </authorList>
    </citation>
    <scope>NUCLEOTIDE SEQUENCE</scope>
</reference>
<feature type="region of interest" description="Disordered" evidence="1">
    <location>
        <begin position="114"/>
        <end position="167"/>
    </location>
</feature>
<evidence type="ECO:0000313" key="2">
    <source>
        <dbReference type="EMBL" id="GEU88052.1"/>
    </source>
</evidence>
<evidence type="ECO:0000256" key="1">
    <source>
        <dbReference type="SAM" id="MobiDB-lite"/>
    </source>
</evidence>
<dbReference type="EMBL" id="BKCJ010009663">
    <property type="protein sequence ID" value="GEU88052.1"/>
    <property type="molecule type" value="Genomic_DNA"/>
</dbReference>